<comment type="caution">
    <text evidence="2">The sequence shown here is derived from an EMBL/GenBank/DDBJ whole genome shotgun (WGS) entry which is preliminary data.</text>
</comment>
<name>A0A267GRV0_9PLAT</name>
<feature type="non-terminal residue" evidence="2">
    <location>
        <position position="1"/>
    </location>
</feature>
<feature type="region of interest" description="Disordered" evidence="1">
    <location>
        <begin position="28"/>
        <end position="48"/>
    </location>
</feature>
<feature type="compositionally biased region" description="Basic residues" evidence="1">
    <location>
        <begin position="92"/>
        <end position="103"/>
    </location>
</feature>
<sequence>QQTFAQLLAQIPHAQFIFDQLNPPAMLPDGFSDEADRRSTACWTPPSALPEATEADRQLVRATQAAIDAASAELDSSNSEEFDDQEMDKQRKSSRSLKGRVRSFFRSVLNSGGGGGGRLNVSNSTGAEASRRKTNGGCTRRRRRPNDLDKLENVSNKKPVSPTTPSAEAQQQNNGGNDPDNNDEAQAEDEKLLPTPPPQPEPAEEEQPPEPQKLAQYPPIERPRIFRGGPTTARHKQTQQTLFNECRVIPVATLYKKVAMVPGRGRLFLSAPNNPRPLGSNMLYDIAYENRRHHSDCNRDFARAGLKKICSNYCKPSQFRYVY</sequence>
<keyword evidence="3" id="KW-1185">Reference proteome</keyword>
<feature type="compositionally biased region" description="Polar residues" evidence="1">
    <location>
        <begin position="153"/>
        <end position="169"/>
    </location>
</feature>
<evidence type="ECO:0000313" key="3">
    <source>
        <dbReference type="Proteomes" id="UP000215902"/>
    </source>
</evidence>
<protein>
    <submittedName>
        <fullName evidence="2">Uncharacterized protein</fullName>
    </submittedName>
</protein>
<dbReference type="AlphaFoldDB" id="A0A267GRV0"/>
<evidence type="ECO:0000313" key="2">
    <source>
        <dbReference type="EMBL" id="PAA88745.1"/>
    </source>
</evidence>
<proteinExistence type="predicted"/>
<feature type="region of interest" description="Disordered" evidence="1">
    <location>
        <begin position="71"/>
        <end position="231"/>
    </location>
</feature>
<feature type="compositionally biased region" description="Low complexity" evidence="1">
    <location>
        <begin position="170"/>
        <end position="179"/>
    </location>
</feature>
<reference evidence="2 3" key="1">
    <citation type="submission" date="2017-06" db="EMBL/GenBank/DDBJ databases">
        <title>A platform for efficient transgenesis in Macrostomum lignano, a flatworm model organism for stem cell research.</title>
        <authorList>
            <person name="Berezikov E."/>
        </authorList>
    </citation>
    <scope>NUCLEOTIDE SEQUENCE [LARGE SCALE GENOMIC DNA]</scope>
    <source>
        <strain evidence="2">DV1</strain>
        <tissue evidence="2">Whole organism</tissue>
    </source>
</reference>
<organism evidence="2 3">
    <name type="scientific">Macrostomum lignano</name>
    <dbReference type="NCBI Taxonomy" id="282301"/>
    <lineage>
        <taxon>Eukaryota</taxon>
        <taxon>Metazoa</taxon>
        <taxon>Spiralia</taxon>
        <taxon>Lophotrochozoa</taxon>
        <taxon>Platyhelminthes</taxon>
        <taxon>Rhabditophora</taxon>
        <taxon>Macrostomorpha</taxon>
        <taxon>Macrostomida</taxon>
        <taxon>Macrostomidae</taxon>
        <taxon>Macrostomum</taxon>
    </lineage>
</organism>
<dbReference type="Proteomes" id="UP000215902">
    <property type="component" value="Unassembled WGS sequence"/>
</dbReference>
<dbReference type="EMBL" id="NIVC01000176">
    <property type="protein sequence ID" value="PAA88745.1"/>
    <property type="molecule type" value="Genomic_DNA"/>
</dbReference>
<evidence type="ECO:0000256" key="1">
    <source>
        <dbReference type="SAM" id="MobiDB-lite"/>
    </source>
</evidence>
<gene>
    <name evidence="2" type="ORF">BOX15_Mlig026611g1</name>
</gene>
<accession>A0A267GRV0</accession>